<dbReference type="Proteomes" id="UP000660729">
    <property type="component" value="Unassembled WGS sequence"/>
</dbReference>
<evidence type="ECO:0000313" key="5">
    <source>
        <dbReference type="Proteomes" id="UP000660729"/>
    </source>
</evidence>
<dbReference type="SUPFAM" id="SSF52540">
    <property type="entry name" value="P-loop containing nucleoside triphosphate hydrolases"/>
    <property type="match status" value="1"/>
</dbReference>
<comment type="caution">
    <text evidence="4">The sequence shown here is derived from an EMBL/GenBank/DDBJ whole genome shotgun (WGS) entry which is preliminary data.</text>
</comment>
<dbReference type="Gene3D" id="1.25.40.20">
    <property type="entry name" value="Ankyrin repeat-containing domain"/>
    <property type="match status" value="3"/>
</dbReference>
<name>A0A8H6VKS7_9PEZI</name>
<reference evidence="4" key="1">
    <citation type="submission" date="2020-04" db="EMBL/GenBank/DDBJ databases">
        <title>Draft genome resource of the tomato pathogen Pseudocercospora fuligena.</title>
        <authorList>
            <person name="Zaccaron A."/>
        </authorList>
    </citation>
    <scope>NUCLEOTIDE SEQUENCE</scope>
    <source>
        <strain evidence="4">PF001</strain>
    </source>
</reference>
<proteinExistence type="predicted"/>
<keyword evidence="1" id="KW-0677">Repeat</keyword>
<dbReference type="EMBL" id="JABCIY010000157">
    <property type="protein sequence ID" value="KAF7191699.1"/>
    <property type="molecule type" value="Genomic_DNA"/>
</dbReference>
<dbReference type="Pfam" id="PF12796">
    <property type="entry name" value="Ank_2"/>
    <property type="match status" value="2"/>
</dbReference>
<evidence type="ECO:0000259" key="3">
    <source>
        <dbReference type="PROSITE" id="PS50837"/>
    </source>
</evidence>
<dbReference type="InterPro" id="IPR007111">
    <property type="entry name" value="NACHT_NTPase"/>
</dbReference>
<dbReference type="PROSITE" id="PS50297">
    <property type="entry name" value="ANK_REP_REGION"/>
    <property type="match status" value="4"/>
</dbReference>
<dbReference type="InterPro" id="IPR056884">
    <property type="entry name" value="NPHP3-like_N"/>
</dbReference>
<dbReference type="InterPro" id="IPR002110">
    <property type="entry name" value="Ankyrin_rpt"/>
</dbReference>
<dbReference type="Pfam" id="PF24883">
    <property type="entry name" value="NPHP3_N"/>
    <property type="match status" value="1"/>
</dbReference>
<accession>A0A8H6VKS7</accession>
<dbReference type="PANTHER" id="PTHR10039">
    <property type="entry name" value="AMELOGENIN"/>
    <property type="match status" value="1"/>
</dbReference>
<gene>
    <name evidence="4" type="ORF">HII31_07201</name>
</gene>
<keyword evidence="2" id="KW-0040">ANK repeat</keyword>
<feature type="domain" description="NACHT" evidence="3">
    <location>
        <begin position="92"/>
        <end position="232"/>
    </location>
</feature>
<feature type="repeat" description="ANK" evidence="2">
    <location>
        <begin position="597"/>
        <end position="629"/>
    </location>
</feature>
<feature type="repeat" description="ANK" evidence="2">
    <location>
        <begin position="671"/>
        <end position="705"/>
    </location>
</feature>
<protein>
    <submittedName>
        <fullName evidence="4">Putative ankyrin repeat protein</fullName>
    </submittedName>
</protein>
<feature type="repeat" description="ANK" evidence="2">
    <location>
        <begin position="741"/>
        <end position="773"/>
    </location>
</feature>
<evidence type="ECO:0000256" key="2">
    <source>
        <dbReference type="PROSITE-ProRule" id="PRU00023"/>
    </source>
</evidence>
<keyword evidence="5" id="KW-1185">Reference proteome</keyword>
<dbReference type="PANTHER" id="PTHR10039:SF16">
    <property type="entry name" value="GPI INOSITOL-DEACYLASE"/>
    <property type="match status" value="1"/>
</dbReference>
<feature type="repeat" description="ANK" evidence="2">
    <location>
        <begin position="561"/>
        <end position="596"/>
    </location>
</feature>
<feature type="repeat" description="ANK" evidence="2">
    <location>
        <begin position="774"/>
        <end position="812"/>
    </location>
</feature>
<evidence type="ECO:0000313" key="4">
    <source>
        <dbReference type="EMBL" id="KAF7191699.1"/>
    </source>
</evidence>
<dbReference type="PROSITE" id="PS50088">
    <property type="entry name" value="ANK_REPEAT"/>
    <property type="match status" value="6"/>
</dbReference>
<dbReference type="PROSITE" id="PS50837">
    <property type="entry name" value="NACHT"/>
    <property type="match status" value="1"/>
</dbReference>
<dbReference type="Gene3D" id="3.40.50.300">
    <property type="entry name" value="P-loop containing nucleotide triphosphate hydrolases"/>
    <property type="match status" value="1"/>
</dbReference>
<evidence type="ECO:0000256" key="1">
    <source>
        <dbReference type="ARBA" id="ARBA00022737"/>
    </source>
</evidence>
<dbReference type="OrthoDB" id="3650614at2759"/>
<organism evidence="4 5">
    <name type="scientific">Pseudocercospora fuligena</name>
    <dbReference type="NCBI Taxonomy" id="685502"/>
    <lineage>
        <taxon>Eukaryota</taxon>
        <taxon>Fungi</taxon>
        <taxon>Dikarya</taxon>
        <taxon>Ascomycota</taxon>
        <taxon>Pezizomycotina</taxon>
        <taxon>Dothideomycetes</taxon>
        <taxon>Dothideomycetidae</taxon>
        <taxon>Mycosphaerellales</taxon>
        <taxon>Mycosphaerellaceae</taxon>
        <taxon>Pseudocercospora</taxon>
    </lineage>
</organism>
<dbReference type="Pfam" id="PF00023">
    <property type="entry name" value="Ank"/>
    <property type="match status" value="1"/>
</dbReference>
<sequence>MALDVLAGNLSISGNTASGNATQNNYNIIRDNTINFSEGENVQQLRSRIQRWLVAPDVSFNHHEARSRHVYGTGEWLLESEPYRAWTTGELPRLWLKGGPGAGKTILCASMIEAILNQVKVTKAGVVLYHYFSFSSQEKQTYQGLLLSLVSQMVDSSSRLGLVRNACDRNQRHPSVLETVLLEMLADHDCVFVLLDALDECPTERDDRDDILAGIADLLERGSGIRLLITSRREPDIESLLRDMAFHEFDLQQARSDVSNDIDVFIRQTMDDLPRLRALPLGLREEIQETLNSKANGMFRWVACQLEILRRKKMLNHHAVRKILKDLPAGLYDTYDRILLELEQDEDVASAARTILQWIIFRKKFIVKGHDLKTLLVDVCLYNNHGDRAFCHEYRSTVDNILGYLSPLVRIESSENTIKVELAHFTVQEYLFSEHIKSGNGSSFALSEGICQRDIAHTCIGYLLSEQKPLRILEGYARWHWMEHQREAELILPAGAFDGSVAKLLLKFADEEMPAERRRSEVDDKLGPDPRLLCLAAHFGLCNTISHMLEDCAEIEATFPYYGTPLQAACRVNSPAHLAVIQTLVQAGADINVEGGDHGCPLHIAIDSANLSTIRELLRLGADPRTAHHDFGLPLHRAVHLHLRRLEPGSDECVMDQLVKAGANINARNAAGDTALHLMCNSLGCRAEDLEVLLRHGADINAQNTAGDTALHLVCDRWSDRIKIPEILLRHGADIDSRDQLGNTALHWACKNCGVATAKMLVQAGSDVQAVNSNGETPLHLACLERYKGKDQFMQVMQTLLDASADPNARRADGATPLHILCNYRFDGSEKIDCLLSGGAEVNAIWPLYGSPLRIVVFHGIRSKVLALLNSGAVIDADTLWHLRHQPGDREEIESDQINWNKEWEQRDRDRIRGDICTVLLKPDVDSSPFRSSCGPPNLENLLRWFFGIVADTAGLLELINRDPSNSELILSVLQAGVEPTLDHLRDYLKKWRGSGEHVDPDVVRAFLRTGIQPDMDLALFALTVEVNCWPGVVEMFLEAGMRVDDALMSAVRQGFDSGDGCLLYMLNDRRTEVLEILEKAQKAQREGQKYVPIYESDVHEDGWSLWKRKEGT</sequence>
<dbReference type="SUPFAM" id="SSF48403">
    <property type="entry name" value="Ankyrin repeat"/>
    <property type="match status" value="1"/>
</dbReference>
<dbReference type="AlphaFoldDB" id="A0A8H6VKS7"/>
<dbReference type="SMART" id="SM00248">
    <property type="entry name" value="ANK"/>
    <property type="match status" value="8"/>
</dbReference>
<feature type="repeat" description="ANK" evidence="2">
    <location>
        <begin position="706"/>
        <end position="740"/>
    </location>
</feature>
<dbReference type="InterPro" id="IPR036770">
    <property type="entry name" value="Ankyrin_rpt-contain_sf"/>
</dbReference>
<dbReference type="InterPro" id="IPR027417">
    <property type="entry name" value="P-loop_NTPase"/>
</dbReference>